<keyword evidence="2" id="KW-1185">Reference proteome</keyword>
<comment type="caution">
    <text evidence="1">The sequence shown here is derived from an EMBL/GenBank/DDBJ whole genome shotgun (WGS) entry which is preliminary data.</text>
</comment>
<organism evidence="1 2">
    <name type="scientific">Vibrio halioticoli NBRC 102217</name>
    <dbReference type="NCBI Taxonomy" id="1219072"/>
    <lineage>
        <taxon>Bacteria</taxon>
        <taxon>Pseudomonadati</taxon>
        <taxon>Pseudomonadota</taxon>
        <taxon>Gammaproteobacteria</taxon>
        <taxon>Vibrionales</taxon>
        <taxon>Vibrionaceae</taxon>
        <taxon>Vibrio</taxon>
    </lineage>
</organism>
<gene>
    <name evidence="1" type="ORF">VHA01S_026_00460</name>
</gene>
<protein>
    <submittedName>
        <fullName evidence="1">Uncharacterized protein</fullName>
    </submittedName>
</protein>
<dbReference type="AlphaFoldDB" id="V5HKH4"/>
<dbReference type="EMBL" id="BAUJ01000026">
    <property type="protein sequence ID" value="GAD89740.1"/>
    <property type="molecule type" value="Genomic_DNA"/>
</dbReference>
<accession>V5HKH4</accession>
<reference evidence="1 2" key="2">
    <citation type="submission" date="2013-11" db="EMBL/GenBank/DDBJ databases">
        <title>Whole genome shotgun sequence of Vibrio halioticoli NBRC 102217.</title>
        <authorList>
            <person name="Isaki S."/>
            <person name="Kimura A."/>
            <person name="Ohji S."/>
            <person name="Hosoyama A."/>
            <person name="Fujita N."/>
            <person name="Hashimoto M."/>
            <person name="Hosoyama Y."/>
            <person name="Yamazoe A."/>
        </authorList>
    </citation>
    <scope>NUCLEOTIDE SEQUENCE [LARGE SCALE GENOMIC DNA]</scope>
    <source>
        <strain evidence="1 2">NBRC 102217</strain>
    </source>
</reference>
<dbReference type="Proteomes" id="UP000017800">
    <property type="component" value="Unassembled WGS sequence"/>
</dbReference>
<dbReference type="eggNOG" id="COG2304">
    <property type="taxonomic scope" value="Bacteria"/>
</dbReference>
<evidence type="ECO:0000313" key="2">
    <source>
        <dbReference type="Proteomes" id="UP000017800"/>
    </source>
</evidence>
<reference evidence="1 2" key="1">
    <citation type="submission" date="2013-10" db="EMBL/GenBank/DDBJ databases">
        <authorList>
            <person name="Ichikawa N."/>
            <person name="Kimura A."/>
            <person name="Ohji S."/>
            <person name="Hosoyama A."/>
            <person name="Fujita N."/>
        </authorList>
    </citation>
    <scope>NUCLEOTIDE SEQUENCE [LARGE SCALE GENOMIC DNA]</scope>
    <source>
        <strain evidence="1 2">NBRC 102217</strain>
    </source>
</reference>
<name>V5HKH4_9VIBR</name>
<sequence length="48" mass="5338">MIGFDYPVNSNTGLRDCVGKDNIYAAENKDAIKDKILELISEEIGHLN</sequence>
<evidence type="ECO:0000313" key="1">
    <source>
        <dbReference type="EMBL" id="GAD89740.1"/>
    </source>
</evidence>
<proteinExistence type="predicted"/>